<evidence type="ECO:0000313" key="2">
    <source>
        <dbReference type="EMBL" id="TYK65320.1"/>
    </source>
</evidence>
<dbReference type="Proteomes" id="UP000815846">
    <property type="component" value="Unassembled WGS sequence"/>
</dbReference>
<gene>
    <name evidence="2" type="ORF">CWS31_010655</name>
</gene>
<dbReference type="Pfam" id="PF22513">
    <property type="entry name" value="FitA-like_RHH"/>
    <property type="match status" value="1"/>
</dbReference>
<comment type="caution">
    <text evidence="2">The sequence shown here is derived from an EMBL/GenBank/DDBJ whole genome shotgun (WGS) entry which is preliminary data.</text>
</comment>
<sequence length="75" mass="8584">MPSLSIRKIEVETLKLLRQQAAEHGVSMEEEVRQIIKRSVTTPEKLGDLAIRLFSPAYGDELSIEPRQVHEPIKF</sequence>
<dbReference type="RefSeq" id="WP_101345407.1">
    <property type="nucleotide sequence ID" value="NZ_PJAI02000011.1"/>
</dbReference>
<dbReference type="InterPro" id="IPR013321">
    <property type="entry name" value="Arc_rbn_hlx_hlx"/>
</dbReference>
<proteinExistence type="predicted"/>
<organism evidence="2 3">
    <name type="scientific">Colwellia echini</name>
    <dbReference type="NCBI Taxonomy" id="1982103"/>
    <lineage>
        <taxon>Bacteria</taxon>
        <taxon>Pseudomonadati</taxon>
        <taxon>Pseudomonadota</taxon>
        <taxon>Gammaproteobacteria</taxon>
        <taxon>Alteromonadales</taxon>
        <taxon>Colwelliaceae</taxon>
        <taxon>Colwellia</taxon>
    </lineage>
</organism>
<feature type="domain" description="Antitoxin FitA-like ribbon-helix-helix" evidence="1">
    <location>
        <begin position="2"/>
        <end position="40"/>
    </location>
</feature>
<protein>
    <recommendedName>
        <fullName evidence="1">Antitoxin FitA-like ribbon-helix-helix domain-containing protein</fullName>
    </recommendedName>
</protein>
<dbReference type="Gene3D" id="1.10.1220.10">
    <property type="entry name" value="Met repressor-like"/>
    <property type="match status" value="1"/>
</dbReference>
<dbReference type="EMBL" id="PJAI02000011">
    <property type="protein sequence ID" value="TYK65320.1"/>
    <property type="molecule type" value="Genomic_DNA"/>
</dbReference>
<dbReference type="InterPro" id="IPR053853">
    <property type="entry name" value="FitA-like_RHH"/>
</dbReference>
<evidence type="ECO:0000313" key="3">
    <source>
        <dbReference type="Proteomes" id="UP000815846"/>
    </source>
</evidence>
<name>A0ABY3MVU1_9GAMM</name>
<accession>A0ABY3MVU1</accession>
<dbReference type="SUPFAM" id="SSF47598">
    <property type="entry name" value="Ribbon-helix-helix"/>
    <property type="match status" value="1"/>
</dbReference>
<dbReference type="InterPro" id="IPR010985">
    <property type="entry name" value="Ribbon_hlx_hlx"/>
</dbReference>
<evidence type="ECO:0000259" key="1">
    <source>
        <dbReference type="Pfam" id="PF22513"/>
    </source>
</evidence>
<reference evidence="2 3" key="1">
    <citation type="submission" date="2019-08" db="EMBL/GenBank/DDBJ databases">
        <title>Microbe sample from Colwellia echini.</title>
        <authorList>
            <person name="Christiansen L."/>
            <person name="Pathiraja D."/>
            <person name="Schultz-Johansen M."/>
            <person name="Choi I.-G."/>
            <person name="Stougaard P."/>
        </authorList>
    </citation>
    <scope>NUCLEOTIDE SEQUENCE [LARGE SCALE GENOMIC DNA]</scope>
    <source>
        <strain evidence="2 3">A3</strain>
    </source>
</reference>
<keyword evidence="3" id="KW-1185">Reference proteome</keyword>